<keyword evidence="1" id="KW-0812">Transmembrane</keyword>
<reference evidence="2 3" key="1">
    <citation type="submission" date="2018-06" db="EMBL/GenBank/DDBJ databases">
        <authorList>
            <consortium name="Pathogen Informatics"/>
            <person name="Doyle S."/>
        </authorList>
    </citation>
    <scope>NUCLEOTIDE SEQUENCE [LARGE SCALE GENOMIC DNA]</scope>
    <source>
        <strain evidence="2 3">NCTC11801</strain>
    </source>
</reference>
<feature type="transmembrane region" description="Helical" evidence="1">
    <location>
        <begin position="21"/>
        <end position="41"/>
    </location>
</feature>
<dbReference type="Gene3D" id="2.60.40.10">
    <property type="entry name" value="Immunoglobulins"/>
    <property type="match status" value="1"/>
</dbReference>
<dbReference type="Proteomes" id="UP000254208">
    <property type="component" value="Unassembled WGS sequence"/>
</dbReference>
<evidence type="ECO:0000313" key="3">
    <source>
        <dbReference type="Proteomes" id="UP000254208"/>
    </source>
</evidence>
<accession>A0A379FMN4</accession>
<name>A0A379FMN4_PRORE</name>
<dbReference type="GeneID" id="93671940"/>
<keyword evidence="1" id="KW-1133">Transmembrane helix</keyword>
<sequence length="240" mass="28007">MSIYKAGVIHTHKIKRIAPQLLIRLLLLLLFSFFSKAYALYLSSDISSLEPNKSFFSKSYINDTKKVNLYTFSAYQIDKPDNKEQGKPIKEGEIIFTPLKKIVLPGEQEYFKIFYRGKTDDKERYYKIVISETALDVETDSSQNQQSLFYPTVSLETYFVVRPKDIAFKYAMDADAGILKNTGNTYFRVLIHESCEVKDDEQPLVLYLLPQQEFRHEALKRKSRKYIVIFDKYHSIGNCD</sequence>
<dbReference type="InterPro" id="IPR013783">
    <property type="entry name" value="Ig-like_fold"/>
</dbReference>
<organism evidence="2 3">
    <name type="scientific">Providencia rettgeri</name>
    <dbReference type="NCBI Taxonomy" id="587"/>
    <lineage>
        <taxon>Bacteria</taxon>
        <taxon>Pseudomonadati</taxon>
        <taxon>Pseudomonadota</taxon>
        <taxon>Gammaproteobacteria</taxon>
        <taxon>Enterobacterales</taxon>
        <taxon>Morganellaceae</taxon>
        <taxon>Providencia</taxon>
    </lineage>
</organism>
<gene>
    <name evidence="2" type="primary">matC_2</name>
    <name evidence="2" type="ORF">NCTC11801_00871</name>
</gene>
<evidence type="ECO:0008006" key="4">
    <source>
        <dbReference type="Google" id="ProtNLM"/>
    </source>
</evidence>
<protein>
    <recommendedName>
        <fullName evidence="4">Fimbrial protein</fullName>
    </recommendedName>
</protein>
<dbReference type="EMBL" id="UGTZ01000001">
    <property type="protein sequence ID" value="SUC29956.1"/>
    <property type="molecule type" value="Genomic_DNA"/>
</dbReference>
<evidence type="ECO:0000256" key="1">
    <source>
        <dbReference type="SAM" id="Phobius"/>
    </source>
</evidence>
<evidence type="ECO:0000313" key="2">
    <source>
        <dbReference type="EMBL" id="SUC29956.1"/>
    </source>
</evidence>
<dbReference type="RefSeq" id="WP_232801015.1">
    <property type="nucleotide sequence ID" value="NZ_ABEXOC020000031.1"/>
</dbReference>
<proteinExistence type="predicted"/>
<keyword evidence="1" id="KW-0472">Membrane</keyword>
<dbReference type="AlphaFoldDB" id="A0A379FMN4"/>